<feature type="active site" description="Schiff-base intermediate with substrate; via pyruvic acid" evidence="10">
    <location>
        <position position="65"/>
    </location>
</feature>
<evidence type="ECO:0000256" key="2">
    <source>
        <dbReference type="ARBA" id="ARBA00022793"/>
    </source>
</evidence>
<comment type="pathway">
    <text evidence="10">Amine and polyamine biosynthesis; S-adenosylmethioninamine biosynthesis; S-adenosylmethioninamine from S-adenosyl-L-methionine: step 1/1.</text>
</comment>
<accession>A0A344UIW0</accession>
<keyword evidence="6 10" id="KW-0865">Zymogen</keyword>
<dbReference type="SUPFAM" id="SSF56276">
    <property type="entry name" value="S-adenosylmethionine decarboxylase"/>
    <property type="match status" value="1"/>
</dbReference>
<keyword evidence="1 10" id="KW-0949">S-adenosyl-L-methionine</keyword>
<dbReference type="EMBL" id="CP029554">
    <property type="protein sequence ID" value="AXE35208.1"/>
    <property type="molecule type" value="Genomic_DNA"/>
</dbReference>
<keyword evidence="14" id="KW-1185">Reference proteome</keyword>
<dbReference type="GO" id="GO:0005829">
    <property type="term" value="C:cytosol"/>
    <property type="evidence" value="ECO:0007669"/>
    <property type="project" value="TreeGrafter"/>
</dbReference>
<dbReference type="InterPro" id="IPR003826">
    <property type="entry name" value="AdoMetDC_fam_prok"/>
</dbReference>
<dbReference type="RefSeq" id="WP_114060961.1">
    <property type="nucleotide sequence ID" value="NZ_CP029495.1"/>
</dbReference>
<sequence length="117" mass="12466">MSQPLGRHLLADFHDCPPAALADPAAMENALREAARLAGATVLAGHVHHFGGGQGVTGILLLMESHLSVHTWPEHGYAALDLFMCGEPQLEAALAHLAAALRPGRQETRQVERGRLP</sequence>
<comment type="PTM">
    <text evidence="10">Is synthesized initially as an inactive proenzyme. Formation of the active enzyme involves a self-maturation process in which the active site pyruvoyl group is generated from an internal serine residue via an autocatalytic post-translational modification. Two non-identical subunits are generated from the proenzyme in this reaction, and the pyruvate is formed at the N-terminus of the alpha chain, which is derived from the carboxyl end of the proenzyme. The post-translation cleavage follows an unusual pathway, termed non-hydrolytic serinolysis, in which the side chain hydroxyl group of the serine supplies its oxygen atom to form the C-terminus of the beta chain, while the remainder of the serine residue undergoes an oxidative deamination to produce ammonia and the pyruvoyl group blocking the N-terminus of the alpha chain.</text>
</comment>
<comment type="subunit">
    <text evidence="10">Heterotetramer of two alpha and two beta chains arranged as a dimer of alpha/beta heterodimers.</text>
</comment>
<evidence type="ECO:0000256" key="10">
    <source>
        <dbReference type="HAMAP-Rule" id="MF_00464"/>
    </source>
</evidence>
<keyword evidence="2 10" id="KW-0210">Decarboxylase</keyword>
<gene>
    <name evidence="11" type="primary">speD</name>
    <name evidence="10" type="synonym">speH</name>
    <name evidence="12" type="ORF">ABI908_15290</name>
    <name evidence="11" type="ORF">DK843_13450</name>
</gene>
<dbReference type="UniPathway" id="UPA00331">
    <property type="reaction ID" value="UER00451"/>
</dbReference>
<dbReference type="GO" id="GO:0004014">
    <property type="term" value="F:adenosylmethionine decarboxylase activity"/>
    <property type="evidence" value="ECO:0007669"/>
    <property type="project" value="UniProtKB-UniRule"/>
</dbReference>
<evidence type="ECO:0000256" key="7">
    <source>
        <dbReference type="ARBA" id="ARBA00023239"/>
    </source>
</evidence>
<proteinExistence type="inferred from homology"/>
<dbReference type="NCBIfam" id="TIGR03330">
    <property type="entry name" value="SAM_DCase_Bsu"/>
    <property type="match status" value="1"/>
</dbReference>
<keyword evidence="8 10" id="KW-0704">Schiff base</keyword>
<comment type="function">
    <text evidence="10">Catalyzes the decarboxylation of S-adenosylmethionine to S-adenosylmethioninamine (dcAdoMet), the propylamine donor required for the synthesis of the polyamines spermine and spermidine from the diamine putrescine.</text>
</comment>
<dbReference type="OrthoDB" id="9793120at2"/>
<feature type="site" description="Cleavage (non-hydrolytic); by autolysis" evidence="10">
    <location>
        <begin position="64"/>
        <end position="65"/>
    </location>
</feature>
<keyword evidence="7 10" id="KW-0456">Lyase</keyword>
<evidence type="ECO:0000256" key="9">
    <source>
        <dbReference type="ARBA" id="ARBA00023317"/>
    </source>
</evidence>
<feature type="active site" description="Proton donor; for catalytic activity" evidence="10">
    <location>
        <position position="85"/>
    </location>
</feature>
<dbReference type="KEGG" id="chri:DK842_07885"/>
<comment type="similarity">
    <text evidence="10">Belongs to the prokaryotic AdoMetDC family. Type 1 subfamily.</text>
</comment>
<dbReference type="PANTHER" id="PTHR33866">
    <property type="entry name" value="S-ADENOSYLMETHIONINE DECARBOXYLASE PROENZYME"/>
    <property type="match status" value="1"/>
</dbReference>
<dbReference type="EMBL" id="JBDXMI010000001">
    <property type="protein sequence ID" value="MEO9385461.1"/>
    <property type="molecule type" value="Genomic_DNA"/>
</dbReference>
<dbReference type="HAMAP" id="MF_00464">
    <property type="entry name" value="AdoMetDC_1"/>
    <property type="match status" value="1"/>
</dbReference>
<comment type="cofactor">
    <cofactor evidence="10">
        <name>pyruvate</name>
        <dbReference type="ChEBI" id="CHEBI:15361"/>
    </cofactor>
    <text evidence="10">Binds 1 pyruvoyl group covalently per subunit.</text>
</comment>
<feature type="active site" description="Proton acceptor; for processing activity" evidence="10">
    <location>
        <position position="70"/>
    </location>
</feature>
<dbReference type="Pfam" id="PF02675">
    <property type="entry name" value="AdoMet_dc"/>
    <property type="match status" value="1"/>
</dbReference>
<feature type="chain" id="PRO_5023286724" description="S-adenosylmethionine decarboxylase beta chain" evidence="10">
    <location>
        <begin position="1"/>
        <end position="64"/>
    </location>
</feature>
<dbReference type="EC" id="4.1.1.50" evidence="10"/>
<evidence type="ECO:0000313" key="14">
    <source>
        <dbReference type="Proteomes" id="UP001462502"/>
    </source>
</evidence>
<dbReference type="Proteomes" id="UP001462502">
    <property type="component" value="Unassembled WGS sequence"/>
</dbReference>
<dbReference type="PANTHER" id="PTHR33866:SF2">
    <property type="entry name" value="S-ADENOSYLMETHIONINE DECARBOXYLASE PROENZYME"/>
    <property type="match status" value="1"/>
</dbReference>
<dbReference type="Gene3D" id="3.30.160.750">
    <property type="match status" value="1"/>
</dbReference>
<feature type="modified residue" description="Pyruvic acid (Ser); by autocatalysis" evidence="10">
    <location>
        <position position="65"/>
    </location>
</feature>
<dbReference type="InterPro" id="IPR016067">
    <property type="entry name" value="S-AdoMet_deCO2ase_core"/>
</dbReference>
<evidence type="ECO:0000256" key="4">
    <source>
        <dbReference type="ARBA" id="ARBA00023066"/>
    </source>
</evidence>
<evidence type="ECO:0000256" key="3">
    <source>
        <dbReference type="ARBA" id="ARBA00022813"/>
    </source>
</evidence>
<evidence type="ECO:0000256" key="6">
    <source>
        <dbReference type="ARBA" id="ARBA00023145"/>
    </source>
</evidence>
<evidence type="ECO:0000313" key="12">
    <source>
        <dbReference type="EMBL" id="MEO9385461.1"/>
    </source>
</evidence>
<dbReference type="KEGG" id="chrb:DK843_13450"/>
<evidence type="ECO:0000256" key="5">
    <source>
        <dbReference type="ARBA" id="ARBA00023115"/>
    </source>
</evidence>
<reference evidence="12 14" key="2">
    <citation type="submission" date="2024-05" db="EMBL/GenBank/DDBJ databases">
        <authorList>
            <person name="De Oliveira J.P."/>
            <person name="Noriler S.A."/>
            <person name="De Oliveira A.G."/>
            <person name="Sipoli D.S."/>
        </authorList>
    </citation>
    <scope>NUCLEOTIDE SEQUENCE [LARGE SCALE GENOMIC DNA]</scope>
    <source>
        <strain evidence="12 14">LABIM192</strain>
    </source>
</reference>
<dbReference type="InterPro" id="IPR042284">
    <property type="entry name" value="AdoMetDC_N"/>
</dbReference>
<protein>
    <recommendedName>
        <fullName evidence="10">S-adenosylmethionine decarboxylase proenzyme</fullName>
        <shortName evidence="10">AdoMetDC</shortName>
        <shortName evidence="10">SAMDC</shortName>
        <ecNumber evidence="10">4.1.1.50</ecNumber>
    </recommendedName>
    <component>
        <recommendedName>
            <fullName evidence="10">S-adenosylmethionine decarboxylase beta chain</fullName>
        </recommendedName>
    </component>
    <component>
        <recommendedName>
            <fullName evidence="10">S-adenosylmethionine decarboxylase alpha chain</fullName>
        </recommendedName>
    </component>
</protein>
<dbReference type="Gene3D" id="3.30.360.110">
    <property type="entry name" value="S-adenosylmethionine decarboxylase domain"/>
    <property type="match status" value="1"/>
</dbReference>
<evidence type="ECO:0000313" key="11">
    <source>
        <dbReference type="EMBL" id="AXE35208.1"/>
    </source>
</evidence>
<feature type="chain" id="PRO_5023286723" description="S-adenosylmethionine decarboxylase alpha chain" evidence="10">
    <location>
        <begin position="65"/>
        <end position="117"/>
    </location>
</feature>
<dbReference type="InterPro" id="IPR017716">
    <property type="entry name" value="S-AdoMet_deCOase_pro-enz"/>
</dbReference>
<keyword evidence="3 10" id="KW-0068">Autocatalytic cleavage</keyword>
<evidence type="ECO:0000256" key="8">
    <source>
        <dbReference type="ARBA" id="ARBA00023270"/>
    </source>
</evidence>
<dbReference type="GO" id="GO:0008295">
    <property type="term" value="P:spermidine biosynthetic process"/>
    <property type="evidence" value="ECO:0007669"/>
    <property type="project" value="UniProtKB-UniRule"/>
</dbReference>
<comment type="catalytic activity">
    <reaction evidence="10">
        <text>S-adenosyl-L-methionine + H(+) = S-adenosyl 3-(methylsulfanyl)propylamine + CO2</text>
        <dbReference type="Rhea" id="RHEA:15981"/>
        <dbReference type="ChEBI" id="CHEBI:15378"/>
        <dbReference type="ChEBI" id="CHEBI:16526"/>
        <dbReference type="ChEBI" id="CHEBI:57443"/>
        <dbReference type="ChEBI" id="CHEBI:59789"/>
        <dbReference type="EC" id="4.1.1.50"/>
    </reaction>
</comment>
<evidence type="ECO:0000256" key="1">
    <source>
        <dbReference type="ARBA" id="ARBA00022691"/>
    </source>
</evidence>
<organism evidence="11 13">
    <name type="scientific">Chromobacterium phragmitis</name>
    <dbReference type="NCBI Taxonomy" id="2202141"/>
    <lineage>
        <taxon>Bacteria</taxon>
        <taxon>Pseudomonadati</taxon>
        <taxon>Pseudomonadota</taxon>
        <taxon>Betaproteobacteria</taxon>
        <taxon>Neisseriales</taxon>
        <taxon>Chromobacteriaceae</taxon>
        <taxon>Chromobacterium</taxon>
    </lineage>
</organism>
<reference evidence="11 13" key="1">
    <citation type="submission" date="2018-05" db="EMBL/GenBank/DDBJ databases">
        <title>Genome sequencing, assembly and analysis of the novel insecticidal bacterium, Chromobacterium phragmitis.</title>
        <authorList>
            <person name="Sparks M.E."/>
            <person name="Blackburn M.B."/>
            <person name="Gundersen-Rindal D.E."/>
        </authorList>
    </citation>
    <scope>NUCLEOTIDE SEQUENCE [LARGE SCALE GENOMIC DNA]</scope>
    <source>
        <strain evidence="11">IIBBL 274-1</strain>
    </source>
</reference>
<evidence type="ECO:0000313" key="13">
    <source>
        <dbReference type="Proteomes" id="UP000252038"/>
    </source>
</evidence>
<dbReference type="AlphaFoldDB" id="A0A344UIW0"/>
<keyword evidence="9 10" id="KW-0670">Pyruvate</keyword>
<keyword evidence="5 10" id="KW-0620">Polyamine biosynthesis</keyword>
<name>A0A344UIW0_9NEIS</name>
<dbReference type="InterPro" id="IPR042286">
    <property type="entry name" value="AdoMetDC_C"/>
</dbReference>
<keyword evidence="4 10" id="KW-0745">Spermidine biosynthesis</keyword>
<dbReference type="Proteomes" id="UP000252038">
    <property type="component" value="Chromosome"/>
</dbReference>